<evidence type="ECO:0000313" key="12">
    <source>
        <dbReference type="Proteomes" id="UP000095329"/>
    </source>
</evidence>
<feature type="transmembrane region" description="Helical" evidence="10">
    <location>
        <begin position="108"/>
        <end position="132"/>
    </location>
</feature>
<dbReference type="EMBL" id="ASHX02000001">
    <property type="protein sequence ID" value="OEJ98077.1"/>
    <property type="molecule type" value="Genomic_DNA"/>
</dbReference>
<dbReference type="eggNOG" id="COG0239">
    <property type="taxonomic scope" value="Bacteria"/>
</dbReference>
<dbReference type="PANTHER" id="PTHR28259">
    <property type="entry name" value="FLUORIDE EXPORT PROTEIN 1-RELATED"/>
    <property type="match status" value="1"/>
</dbReference>
<organism evidence="11 12">
    <name type="scientific">Streptomyces thermolilacinus SPC6</name>
    <dbReference type="NCBI Taxonomy" id="1306406"/>
    <lineage>
        <taxon>Bacteria</taxon>
        <taxon>Bacillati</taxon>
        <taxon>Actinomycetota</taxon>
        <taxon>Actinomycetes</taxon>
        <taxon>Kitasatosporales</taxon>
        <taxon>Streptomycetaceae</taxon>
        <taxon>Streptomyces</taxon>
    </lineage>
</organism>
<evidence type="ECO:0000256" key="6">
    <source>
        <dbReference type="ARBA" id="ARBA00023303"/>
    </source>
</evidence>
<dbReference type="STRING" id="1306406.J116_014660"/>
<evidence type="ECO:0000256" key="5">
    <source>
        <dbReference type="ARBA" id="ARBA00023136"/>
    </source>
</evidence>
<gene>
    <name evidence="10" type="primary">fluC</name>
    <name evidence="10" type="synonym">crcB</name>
    <name evidence="11" type="ORF">J116_014660</name>
</gene>
<dbReference type="GO" id="GO:0140114">
    <property type="term" value="P:cellular detoxification of fluoride"/>
    <property type="evidence" value="ECO:0007669"/>
    <property type="project" value="UniProtKB-UniRule"/>
</dbReference>
<keyword evidence="4 10" id="KW-1133">Transmembrane helix</keyword>
<feature type="transmembrane region" description="Helical" evidence="10">
    <location>
        <begin position="44"/>
        <end position="66"/>
    </location>
</feature>
<evidence type="ECO:0000256" key="10">
    <source>
        <dbReference type="HAMAP-Rule" id="MF_00454"/>
    </source>
</evidence>
<keyword evidence="10" id="KW-0915">Sodium</keyword>
<dbReference type="GO" id="GO:0005886">
    <property type="term" value="C:plasma membrane"/>
    <property type="evidence" value="ECO:0007669"/>
    <property type="project" value="UniProtKB-SubCell"/>
</dbReference>
<evidence type="ECO:0000313" key="11">
    <source>
        <dbReference type="EMBL" id="OEJ98077.1"/>
    </source>
</evidence>
<dbReference type="InterPro" id="IPR003691">
    <property type="entry name" value="FluC"/>
</dbReference>
<dbReference type="Pfam" id="PF02537">
    <property type="entry name" value="CRCB"/>
    <property type="match status" value="1"/>
</dbReference>
<comment type="function">
    <text evidence="9 10">Fluoride-specific ion channel. Important for reducing fluoride concentration in the cell, thus reducing its toxicity.</text>
</comment>
<keyword evidence="3 10" id="KW-0812">Transmembrane</keyword>
<dbReference type="GO" id="GO:0062054">
    <property type="term" value="F:fluoride channel activity"/>
    <property type="evidence" value="ECO:0007669"/>
    <property type="project" value="UniProtKB-UniRule"/>
</dbReference>
<accession>A0A1D3E0H7</accession>
<feature type="transmembrane region" description="Helical" evidence="10">
    <location>
        <begin position="78"/>
        <end position="96"/>
    </location>
</feature>
<evidence type="ECO:0000256" key="4">
    <source>
        <dbReference type="ARBA" id="ARBA00022989"/>
    </source>
</evidence>
<comment type="subcellular location">
    <subcellularLocation>
        <location evidence="1 10">Cell membrane</location>
        <topology evidence="1 10">Multi-pass membrane protein</topology>
    </subcellularLocation>
</comment>
<feature type="binding site" evidence="10">
    <location>
        <position position="89"/>
    </location>
    <ligand>
        <name>Na(+)</name>
        <dbReference type="ChEBI" id="CHEBI:29101"/>
        <note>structural</note>
    </ligand>
</feature>
<proteinExistence type="inferred from homology"/>
<comment type="similarity">
    <text evidence="7 10">Belongs to the fluoride channel Fluc/FEX (TC 1.A.43) family.</text>
</comment>
<keyword evidence="10" id="KW-0406">Ion transport</keyword>
<evidence type="ECO:0000256" key="8">
    <source>
        <dbReference type="ARBA" id="ARBA00035585"/>
    </source>
</evidence>
<keyword evidence="12" id="KW-1185">Reference proteome</keyword>
<comment type="catalytic activity">
    <reaction evidence="8">
        <text>fluoride(in) = fluoride(out)</text>
        <dbReference type="Rhea" id="RHEA:76159"/>
        <dbReference type="ChEBI" id="CHEBI:17051"/>
    </reaction>
    <physiologicalReaction direction="left-to-right" evidence="8">
        <dbReference type="Rhea" id="RHEA:76160"/>
    </physiologicalReaction>
</comment>
<dbReference type="HAMAP" id="MF_00454">
    <property type="entry name" value="FluC"/>
    <property type="match status" value="1"/>
</dbReference>
<evidence type="ECO:0000256" key="2">
    <source>
        <dbReference type="ARBA" id="ARBA00022475"/>
    </source>
</evidence>
<dbReference type="Proteomes" id="UP000095329">
    <property type="component" value="Unassembled WGS sequence"/>
</dbReference>
<evidence type="ECO:0000256" key="1">
    <source>
        <dbReference type="ARBA" id="ARBA00004651"/>
    </source>
</evidence>
<dbReference type="GO" id="GO:0046872">
    <property type="term" value="F:metal ion binding"/>
    <property type="evidence" value="ECO:0007669"/>
    <property type="project" value="UniProtKB-KW"/>
</dbReference>
<feature type="binding site" evidence="10">
    <location>
        <position position="86"/>
    </location>
    <ligand>
        <name>Na(+)</name>
        <dbReference type="ChEBI" id="CHEBI:29101"/>
        <note>structural</note>
    </ligand>
</feature>
<name>A0A1D3E0H7_9ACTN</name>
<sequence length="145" mass="14722">MRRRAAGGAALDGAVLGAVALGGALGAGARYGVAVALPTGQDGFPWATLWTNVAGCALMGVFMALLDEARRPHRLLRPLVGTGMLGGFTTFSAYALETRALLEGGRAVTAFAYLAGTLVAALLAVAVAAWATRGAVALVRRRRAA</sequence>
<reference evidence="11 12" key="1">
    <citation type="journal article" date="2013" name="Genome Announc.">
        <title>Genome Sequence of Streptomyces violaceusniger Strain SPC6, a Halotolerant Streptomycete That Exhibits Rapid Growth and Development.</title>
        <authorList>
            <person name="Chen X."/>
            <person name="Zhang B."/>
            <person name="Zhang W."/>
            <person name="Wu X."/>
            <person name="Zhang M."/>
            <person name="Chen T."/>
            <person name="Liu G."/>
            <person name="Dyson P."/>
        </authorList>
    </citation>
    <scope>NUCLEOTIDE SEQUENCE [LARGE SCALE GENOMIC DNA]</scope>
    <source>
        <strain evidence="11 12">SPC6</strain>
    </source>
</reference>
<dbReference type="PANTHER" id="PTHR28259:SF1">
    <property type="entry name" value="FLUORIDE EXPORT PROTEIN 1-RELATED"/>
    <property type="match status" value="1"/>
</dbReference>
<evidence type="ECO:0000256" key="3">
    <source>
        <dbReference type="ARBA" id="ARBA00022692"/>
    </source>
</evidence>
<evidence type="ECO:0000256" key="7">
    <source>
        <dbReference type="ARBA" id="ARBA00035120"/>
    </source>
</evidence>
<comment type="activity regulation">
    <text evidence="10">Na(+) is not transported, but it plays an essential structural role and its presence is essential for fluoride channel function.</text>
</comment>
<keyword evidence="10" id="KW-0479">Metal-binding</keyword>
<keyword evidence="6 10" id="KW-0407">Ion channel</keyword>
<keyword evidence="2 10" id="KW-1003">Cell membrane</keyword>
<dbReference type="AlphaFoldDB" id="A0A1D3E0H7"/>
<keyword evidence="10" id="KW-0813">Transport</keyword>
<comment type="caution">
    <text evidence="11">The sequence shown here is derived from an EMBL/GenBank/DDBJ whole genome shotgun (WGS) entry which is preliminary data.</text>
</comment>
<keyword evidence="5 10" id="KW-0472">Membrane</keyword>
<evidence type="ECO:0000256" key="9">
    <source>
        <dbReference type="ARBA" id="ARBA00049940"/>
    </source>
</evidence>
<protein>
    <recommendedName>
        <fullName evidence="10">Fluoride-specific ion channel FluC</fullName>
    </recommendedName>
</protein>